<evidence type="ECO:0000256" key="12">
    <source>
        <dbReference type="ARBA" id="ARBA00022695"/>
    </source>
</evidence>
<keyword evidence="17" id="KW-1208">Phospholipid metabolism</keyword>
<gene>
    <name evidence="20" type="ORF">AAV94_14105</name>
</gene>
<dbReference type="PATRIC" id="fig|1610491.3.peg.2992"/>
<evidence type="ECO:0000256" key="4">
    <source>
        <dbReference type="ARBA" id="ARBA00005189"/>
    </source>
</evidence>
<keyword evidence="11 18" id="KW-0812">Transmembrane</keyword>
<evidence type="ECO:0000256" key="18">
    <source>
        <dbReference type="RuleBase" id="RU003938"/>
    </source>
</evidence>
<comment type="similarity">
    <text evidence="5 18">Belongs to the CDS family.</text>
</comment>
<evidence type="ECO:0000256" key="1">
    <source>
        <dbReference type="ARBA" id="ARBA00001698"/>
    </source>
</evidence>
<accession>A0A0U1PWG4</accession>
<keyword evidence="9" id="KW-0444">Lipid biosynthesis</keyword>
<keyword evidence="12 18" id="KW-0548">Nucleotidyltransferase</keyword>
<dbReference type="EMBL" id="LBNQ01000041">
    <property type="protein sequence ID" value="KKW66859.1"/>
    <property type="molecule type" value="Genomic_DNA"/>
</dbReference>
<proteinExistence type="inferred from homology"/>
<keyword evidence="14" id="KW-0443">Lipid metabolism</keyword>
<evidence type="ECO:0000256" key="9">
    <source>
        <dbReference type="ARBA" id="ARBA00022516"/>
    </source>
</evidence>
<evidence type="ECO:0000256" key="8">
    <source>
        <dbReference type="ARBA" id="ARBA00022475"/>
    </source>
</evidence>
<evidence type="ECO:0000256" key="13">
    <source>
        <dbReference type="ARBA" id="ARBA00022989"/>
    </source>
</evidence>
<feature type="transmembrane region" description="Helical" evidence="19">
    <location>
        <begin position="80"/>
        <end position="100"/>
    </location>
</feature>
<organism evidence="20 21">
    <name type="scientific">Lampropedia cohaerens</name>
    <dbReference type="NCBI Taxonomy" id="1610491"/>
    <lineage>
        <taxon>Bacteria</taxon>
        <taxon>Pseudomonadati</taxon>
        <taxon>Pseudomonadota</taxon>
        <taxon>Betaproteobacteria</taxon>
        <taxon>Burkholderiales</taxon>
        <taxon>Comamonadaceae</taxon>
        <taxon>Lampropedia</taxon>
    </lineage>
</organism>
<comment type="catalytic activity">
    <reaction evidence="1 18">
        <text>a 1,2-diacyl-sn-glycero-3-phosphate + CTP + H(+) = a CDP-1,2-diacyl-sn-glycerol + diphosphate</text>
        <dbReference type="Rhea" id="RHEA:16229"/>
        <dbReference type="ChEBI" id="CHEBI:15378"/>
        <dbReference type="ChEBI" id="CHEBI:33019"/>
        <dbReference type="ChEBI" id="CHEBI:37563"/>
        <dbReference type="ChEBI" id="CHEBI:58332"/>
        <dbReference type="ChEBI" id="CHEBI:58608"/>
        <dbReference type="EC" id="2.7.7.41"/>
    </reaction>
</comment>
<evidence type="ECO:0000256" key="10">
    <source>
        <dbReference type="ARBA" id="ARBA00022679"/>
    </source>
</evidence>
<dbReference type="GO" id="GO:0005886">
    <property type="term" value="C:plasma membrane"/>
    <property type="evidence" value="ECO:0007669"/>
    <property type="project" value="UniProtKB-SubCell"/>
</dbReference>
<keyword evidence="8" id="KW-1003">Cell membrane</keyword>
<keyword evidence="16" id="KW-0594">Phospholipid biosynthesis</keyword>
<reference evidence="20 21" key="1">
    <citation type="submission" date="2015-05" db="EMBL/GenBank/DDBJ databases">
        <title>Draft genome sequence of Lampropedia sp. CT6, isolated from the microbial mat of a hot water spring, located at Manikaran, India.</title>
        <authorList>
            <person name="Tripathi C."/>
            <person name="Rani P."/>
            <person name="Mahato N.K."/>
            <person name="Lal R."/>
        </authorList>
    </citation>
    <scope>NUCLEOTIDE SEQUENCE [LARGE SCALE GENOMIC DNA]</scope>
    <source>
        <strain evidence="20 21">CT6</strain>
    </source>
</reference>
<evidence type="ECO:0000256" key="7">
    <source>
        <dbReference type="ARBA" id="ARBA00019373"/>
    </source>
</evidence>
<evidence type="ECO:0000313" key="21">
    <source>
        <dbReference type="Proteomes" id="UP000050580"/>
    </source>
</evidence>
<dbReference type="GO" id="GO:0004605">
    <property type="term" value="F:phosphatidate cytidylyltransferase activity"/>
    <property type="evidence" value="ECO:0007669"/>
    <property type="project" value="UniProtKB-EC"/>
</dbReference>
<feature type="transmembrane region" description="Helical" evidence="19">
    <location>
        <begin position="269"/>
        <end position="286"/>
    </location>
</feature>
<dbReference type="UniPathway" id="UPA00557">
    <property type="reaction ID" value="UER00614"/>
</dbReference>
<evidence type="ECO:0000256" key="2">
    <source>
        <dbReference type="ARBA" id="ARBA00004651"/>
    </source>
</evidence>
<dbReference type="RefSeq" id="WP_046742833.1">
    <property type="nucleotide sequence ID" value="NZ_LBNQ01000041.1"/>
</dbReference>
<comment type="caution">
    <text evidence="20">The sequence shown here is derived from an EMBL/GenBank/DDBJ whole genome shotgun (WGS) entry which is preliminary data.</text>
</comment>
<evidence type="ECO:0000256" key="15">
    <source>
        <dbReference type="ARBA" id="ARBA00023136"/>
    </source>
</evidence>
<keyword evidence="13 19" id="KW-1133">Transmembrane helix</keyword>
<evidence type="ECO:0000256" key="6">
    <source>
        <dbReference type="ARBA" id="ARBA00012487"/>
    </source>
</evidence>
<comment type="subcellular location">
    <subcellularLocation>
        <location evidence="2">Cell membrane</location>
        <topology evidence="2">Multi-pass membrane protein</topology>
    </subcellularLocation>
</comment>
<evidence type="ECO:0000256" key="14">
    <source>
        <dbReference type="ARBA" id="ARBA00023098"/>
    </source>
</evidence>
<dbReference type="STRING" id="1610491.AAV94_14105"/>
<name>A0A0U1PWG4_9BURK</name>
<evidence type="ECO:0000256" key="3">
    <source>
        <dbReference type="ARBA" id="ARBA00005119"/>
    </source>
</evidence>
<dbReference type="AlphaFoldDB" id="A0A0U1PWG4"/>
<comment type="pathway">
    <text evidence="3 18">Phospholipid metabolism; CDP-diacylglycerol biosynthesis; CDP-diacylglycerol from sn-glycerol 3-phosphate: step 3/3.</text>
</comment>
<dbReference type="GO" id="GO:0016024">
    <property type="term" value="P:CDP-diacylglycerol biosynthetic process"/>
    <property type="evidence" value="ECO:0007669"/>
    <property type="project" value="UniProtKB-UniPathway"/>
</dbReference>
<dbReference type="OrthoDB" id="9799199at2"/>
<dbReference type="Pfam" id="PF01148">
    <property type="entry name" value="CTP_transf_1"/>
    <property type="match status" value="1"/>
</dbReference>
<feature type="transmembrane region" description="Helical" evidence="19">
    <location>
        <begin position="178"/>
        <end position="199"/>
    </location>
</feature>
<feature type="transmembrane region" description="Helical" evidence="19">
    <location>
        <begin position="112"/>
        <end position="132"/>
    </location>
</feature>
<sequence length="288" mass="30509">MLKQRIITALAMLAVVLLCLLAPWHWPFMALLTLALGVASWEWARLNGMPDALAIAVGAGFVAVAAVATVAGVAQFPLPGGFWLVCCLMWLAGAVWTLHAGTQGWQAVPRSVRLLAGLVLFAVVWLAVLRAFALGINYLLSLMALVWAADIGAYFAGRAFGQKLVARKLAPRVSPGKSWEGVLGGMVAVLLLAALWLSLDGRFAQQWGHSFYGMLRQHSLIVLVAVCVVLAGMSVVGDLFESLVKRAAGAKDSSHVLPGHGGVLDRIDGLLPIMPMGMLVIAWLAGTA</sequence>
<comment type="pathway">
    <text evidence="4">Lipid metabolism.</text>
</comment>
<feature type="transmembrane region" description="Helical" evidence="19">
    <location>
        <begin position="219"/>
        <end position="240"/>
    </location>
</feature>
<evidence type="ECO:0000256" key="11">
    <source>
        <dbReference type="ARBA" id="ARBA00022692"/>
    </source>
</evidence>
<keyword evidence="10 18" id="KW-0808">Transferase</keyword>
<dbReference type="PROSITE" id="PS01315">
    <property type="entry name" value="CDS"/>
    <property type="match status" value="1"/>
</dbReference>
<feature type="transmembrane region" description="Helical" evidence="19">
    <location>
        <begin position="7"/>
        <end position="24"/>
    </location>
</feature>
<evidence type="ECO:0000256" key="5">
    <source>
        <dbReference type="ARBA" id="ARBA00010185"/>
    </source>
</evidence>
<dbReference type="PANTHER" id="PTHR46382">
    <property type="entry name" value="PHOSPHATIDATE CYTIDYLYLTRANSFERASE"/>
    <property type="match status" value="1"/>
</dbReference>
<evidence type="ECO:0000256" key="19">
    <source>
        <dbReference type="SAM" id="Phobius"/>
    </source>
</evidence>
<dbReference type="PANTHER" id="PTHR46382:SF1">
    <property type="entry name" value="PHOSPHATIDATE CYTIDYLYLTRANSFERASE"/>
    <property type="match status" value="1"/>
</dbReference>
<keyword evidence="21" id="KW-1185">Reference proteome</keyword>
<dbReference type="InterPro" id="IPR000374">
    <property type="entry name" value="PC_trans"/>
</dbReference>
<dbReference type="Proteomes" id="UP000050580">
    <property type="component" value="Unassembled WGS sequence"/>
</dbReference>
<dbReference type="EC" id="2.7.7.41" evidence="6 18"/>
<evidence type="ECO:0000256" key="17">
    <source>
        <dbReference type="ARBA" id="ARBA00023264"/>
    </source>
</evidence>
<feature type="transmembrane region" description="Helical" evidence="19">
    <location>
        <begin position="53"/>
        <end position="74"/>
    </location>
</feature>
<evidence type="ECO:0000313" key="20">
    <source>
        <dbReference type="EMBL" id="KKW66859.1"/>
    </source>
</evidence>
<keyword evidence="15 19" id="KW-0472">Membrane</keyword>
<feature type="transmembrane region" description="Helical" evidence="19">
    <location>
        <begin position="138"/>
        <end position="157"/>
    </location>
</feature>
<protein>
    <recommendedName>
        <fullName evidence="7 18">Phosphatidate cytidylyltransferase</fullName>
        <ecNumber evidence="6 18">2.7.7.41</ecNumber>
    </recommendedName>
</protein>
<evidence type="ECO:0000256" key="16">
    <source>
        <dbReference type="ARBA" id="ARBA00023209"/>
    </source>
</evidence>